<evidence type="ECO:0000256" key="1">
    <source>
        <dbReference type="SAM" id="Phobius"/>
    </source>
</evidence>
<evidence type="ECO:0000313" key="2">
    <source>
        <dbReference type="EMBL" id="MCF7560404.1"/>
    </source>
</evidence>
<dbReference type="InterPro" id="IPR021279">
    <property type="entry name" value="DUF2721"/>
</dbReference>
<dbReference type="Proteomes" id="UP001200022">
    <property type="component" value="Unassembled WGS sequence"/>
</dbReference>
<feature type="transmembrane region" description="Helical" evidence="1">
    <location>
        <begin position="91"/>
        <end position="112"/>
    </location>
</feature>
<sequence length="131" mass="14897">MEQLTLTTPALLFSAISLIMLAYTNRFLAYASVIRSLHDKYKKEKDSILIAQIKNIKQRLYLTRSMQIFGISSLLLCVLTMLLIYIQQHIIAVWVFGLALLLLIISLGLLIVEIQISVKALEHHISDIENS</sequence>
<feature type="transmembrane region" description="Helical" evidence="1">
    <location>
        <begin position="12"/>
        <end position="33"/>
    </location>
</feature>
<feature type="transmembrane region" description="Helical" evidence="1">
    <location>
        <begin position="66"/>
        <end position="85"/>
    </location>
</feature>
<keyword evidence="3" id="KW-1185">Reference proteome</keyword>
<proteinExistence type="predicted"/>
<protein>
    <submittedName>
        <fullName evidence="2">DUF2721 domain-containing protein</fullName>
    </submittedName>
</protein>
<dbReference type="Pfam" id="PF11026">
    <property type="entry name" value="DUF2721"/>
    <property type="match status" value="1"/>
</dbReference>
<dbReference type="EMBL" id="JAKKDV010000002">
    <property type="protein sequence ID" value="MCF7560404.1"/>
    <property type="molecule type" value="Genomic_DNA"/>
</dbReference>
<name>A0ABS9II18_9FLAO</name>
<evidence type="ECO:0000313" key="3">
    <source>
        <dbReference type="Proteomes" id="UP001200022"/>
    </source>
</evidence>
<comment type="caution">
    <text evidence="2">The sequence shown here is derived from an EMBL/GenBank/DDBJ whole genome shotgun (WGS) entry which is preliminary data.</text>
</comment>
<gene>
    <name evidence="2" type="ORF">L3X39_07125</name>
</gene>
<keyword evidence="1" id="KW-0812">Transmembrane</keyword>
<organism evidence="2 3">
    <name type="scientific">Flaviramulus multivorans</name>
    <dbReference type="NCBI Taxonomy" id="1304750"/>
    <lineage>
        <taxon>Bacteria</taxon>
        <taxon>Pseudomonadati</taxon>
        <taxon>Bacteroidota</taxon>
        <taxon>Flavobacteriia</taxon>
        <taxon>Flavobacteriales</taxon>
        <taxon>Flavobacteriaceae</taxon>
        <taxon>Flaviramulus</taxon>
    </lineage>
</organism>
<accession>A0ABS9II18</accession>
<keyword evidence="1" id="KW-0472">Membrane</keyword>
<keyword evidence="1" id="KW-1133">Transmembrane helix</keyword>
<reference evidence="2 3" key="1">
    <citation type="submission" date="2022-01" db="EMBL/GenBank/DDBJ databases">
        <title>Draft genome sequence of Sabulilitoribacter multivorans KCTC 32326.</title>
        <authorList>
            <person name="Oh J.-S."/>
        </authorList>
    </citation>
    <scope>NUCLEOTIDE SEQUENCE [LARGE SCALE GENOMIC DNA]</scope>
    <source>
        <strain evidence="2 3">M-M16</strain>
    </source>
</reference>
<dbReference type="RefSeq" id="WP_237231081.1">
    <property type="nucleotide sequence ID" value="NZ_JAKKDV010000002.1"/>
</dbReference>